<feature type="transmembrane region" description="Helical" evidence="11">
    <location>
        <begin position="12"/>
        <end position="35"/>
    </location>
</feature>
<feature type="domain" description="HAMP" evidence="12">
    <location>
        <begin position="208"/>
        <end position="260"/>
    </location>
</feature>
<evidence type="ECO:0000256" key="6">
    <source>
        <dbReference type="ARBA" id="ARBA00022679"/>
    </source>
</evidence>
<dbReference type="InterPro" id="IPR029151">
    <property type="entry name" value="Sensor-like_sf"/>
</dbReference>
<evidence type="ECO:0000259" key="12">
    <source>
        <dbReference type="PROSITE" id="PS50885"/>
    </source>
</evidence>
<organism evidence="13 14">
    <name type="scientific">Desulforamulus profundi</name>
    <dbReference type="NCBI Taxonomy" id="1383067"/>
    <lineage>
        <taxon>Bacteria</taxon>
        <taxon>Bacillati</taxon>
        <taxon>Bacillota</taxon>
        <taxon>Clostridia</taxon>
        <taxon>Eubacteriales</taxon>
        <taxon>Peptococcaceae</taxon>
        <taxon>Desulforamulus</taxon>
    </lineage>
</organism>
<evidence type="ECO:0000256" key="5">
    <source>
        <dbReference type="ARBA" id="ARBA00022553"/>
    </source>
</evidence>
<proteinExistence type="predicted"/>
<dbReference type="AlphaFoldDB" id="A0A2C6MG06"/>
<comment type="subcellular location">
    <subcellularLocation>
        <location evidence="2">Cell membrane</location>
        <topology evidence="2">Multi-pass membrane protein</topology>
    </subcellularLocation>
</comment>
<evidence type="ECO:0000256" key="3">
    <source>
        <dbReference type="ARBA" id="ARBA00012438"/>
    </source>
</evidence>
<dbReference type="SMART" id="SM00304">
    <property type="entry name" value="HAMP"/>
    <property type="match status" value="1"/>
</dbReference>
<keyword evidence="5" id="KW-0597">Phosphoprotein</keyword>
<evidence type="ECO:0000256" key="9">
    <source>
        <dbReference type="ARBA" id="ARBA00022989"/>
    </source>
</evidence>
<dbReference type="GO" id="GO:0005886">
    <property type="term" value="C:plasma membrane"/>
    <property type="evidence" value="ECO:0007669"/>
    <property type="project" value="UniProtKB-SubCell"/>
</dbReference>
<evidence type="ECO:0000256" key="4">
    <source>
        <dbReference type="ARBA" id="ARBA00022475"/>
    </source>
</evidence>
<keyword evidence="4" id="KW-1003">Cell membrane</keyword>
<evidence type="ECO:0000256" key="1">
    <source>
        <dbReference type="ARBA" id="ARBA00000085"/>
    </source>
</evidence>
<name>A0A2C6MG06_9FIRM</name>
<protein>
    <recommendedName>
        <fullName evidence="3">histidine kinase</fullName>
        <ecNumber evidence="3">2.7.13.3</ecNumber>
    </recommendedName>
</protein>
<keyword evidence="14" id="KW-1185">Reference proteome</keyword>
<dbReference type="Gene3D" id="1.10.287.950">
    <property type="entry name" value="Methyl-accepting chemotaxis protein"/>
    <property type="match status" value="1"/>
</dbReference>
<dbReference type="Pfam" id="PF17202">
    <property type="entry name" value="sCache_3_3"/>
    <property type="match status" value="1"/>
</dbReference>
<sequence length="332" mass="36466">MGFVNRSIKRQLAAMVVGSFVLLSATLLIISFLFIRSELTNAADNKVKSDLLTGEAIINAMYPGPWQIRGDKLYKGERLINDNYEMVDYIAGLTKGTCTIFMGDTRVSTNVIKDGKRAVGTKVAENVKKFVLDQGEMYNGPAMVVGKPYRAAYKPIKDDSGKTIGIFYVGVPQEEFDQAVKKEFGILAFLSFLVLLGFALAVRLITGSIILKPVKELLSGVQAMQSGNLNYRVPVKGSNELAQLADGFNQMAATLHKLIDQVAQYSSTLASQSQEMAASAQQIGAMVEEITSNTTEVAATAQQALPPPTLRWNRWKKLKKMPREGIRLFGRQ</sequence>
<dbReference type="EMBL" id="AWQQ01000034">
    <property type="protein sequence ID" value="PHJ39128.1"/>
    <property type="molecule type" value="Genomic_DNA"/>
</dbReference>
<evidence type="ECO:0000256" key="8">
    <source>
        <dbReference type="ARBA" id="ARBA00022777"/>
    </source>
</evidence>
<dbReference type="PROSITE" id="PS50885">
    <property type="entry name" value="HAMP"/>
    <property type="match status" value="1"/>
</dbReference>
<reference evidence="13 14" key="1">
    <citation type="submission" date="2013-09" db="EMBL/GenBank/DDBJ databases">
        <title>Biodegradation of hydrocarbons in the deep terrestrial subsurface : characterization of a microbial consortium composed of two Desulfotomaculum species originating from a deep geological formation.</title>
        <authorList>
            <person name="Aullo T."/>
            <person name="Berlendis S."/>
            <person name="Lascourreges J.-F."/>
            <person name="Dessort D."/>
            <person name="Saint-Laurent S."/>
            <person name="Schraauwers B."/>
            <person name="Mas J."/>
            <person name="Magot M."/>
            <person name="Ranchou-Peyruse A."/>
        </authorList>
    </citation>
    <scope>NUCLEOTIDE SEQUENCE [LARGE SCALE GENOMIC DNA]</scope>
    <source>
        <strain evidence="13 14">Bs107</strain>
    </source>
</reference>
<keyword evidence="10 11" id="KW-0472">Membrane</keyword>
<keyword evidence="7 11" id="KW-0812">Transmembrane</keyword>
<dbReference type="InterPro" id="IPR003660">
    <property type="entry name" value="HAMP_dom"/>
</dbReference>
<dbReference type="Pfam" id="PF00672">
    <property type="entry name" value="HAMP"/>
    <property type="match status" value="1"/>
</dbReference>
<feature type="transmembrane region" description="Helical" evidence="11">
    <location>
        <begin position="184"/>
        <end position="205"/>
    </location>
</feature>
<accession>A0A2C6MG06</accession>
<dbReference type="SUPFAM" id="SSF103190">
    <property type="entry name" value="Sensory domain-like"/>
    <property type="match status" value="1"/>
</dbReference>
<dbReference type="PANTHER" id="PTHR45528">
    <property type="entry name" value="SENSOR HISTIDINE KINASE CPXA"/>
    <property type="match status" value="1"/>
</dbReference>
<dbReference type="SUPFAM" id="SSF158472">
    <property type="entry name" value="HAMP domain-like"/>
    <property type="match status" value="1"/>
</dbReference>
<dbReference type="PANTHER" id="PTHR45528:SF10">
    <property type="entry name" value="METHYL-ACCEPTING CHEMOTAXIS PROTEIN"/>
    <property type="match status" value="1"/>
</dbReference>
<keyword evidence="6" id="KW-0808">Transferase</keyword>
<keyword evidence="9 11" id="KW-1133">Transmembrane helix</keyword>
<dbReference type="Proteomes" id="UP000222564">
    <property type="component" value="Unassembled WGS sequence"/>
</dbReference>
<evidence type="ECO:0000256" key="7">
    <source>
        <dbReference type="ARBA" id="ARBA00022692"/>
    </source>
</evidence>
<dbReference type="GO" id="GO:0000155">
    <property type="term" value="F:phosphorelay sensor kinase activity"/>
    <property type="evidence" value="ECO:0007669"/>
    <property type="project" value="TreeGrafter"/>
</dbReference>
<evidence type="ECO:0000256" key="11">
    <source>
        <dbReference type="SAM" id="Phobius"/>
    </source>
</evidence>
<gene>
    <name evidence="13" type="ORF">P378_05320</name>
</gene>
<dbReference type="EC" id="2.7.13.3" evidence="3"/>
<evidence type="ECO:0000256" key="2">
    <source>
        <dbReference type="ARBA" id="ARBA00004651"/>
    </source>
</evidence>
<comment type="catalytic activity">
    <reaction evidence="1">
        <text>ATP + protein L-histidine = ADP + protein N-phospho-L-histidine.</text>
        <dbReference type="EC" id="2.7.13.3"/>
    </reaction>
</comment>
<evidence type="ECO:0000313" key="13">
    <source>
        <dbReference type="EMBL" id="PHJ39128.1"/>
    </source>
</evidence>
<dbReference type="RefSeq" id="WP_238472877.1">
    <property type="nucleotide sequence ID" value="NZ_AWQQ01000034.1"/>
</dbReference>
<dbReference type="InterPro" id="IPR033463">
    <property type="entry name" value="sCache_3"/>
</dbReference>
<comment type="caution">
    <text evidence="13">The sequence shown here is derived from an EMBL/GenBank/DDBJ whole genome shotgun (WGS) entry which is preliminary data.</text>
</comment>
<evidence type="ECO:0000256" key="10">
    <source>
        <dbReference type="ARBA" id="ARBA00023136"/>
    </source>
</evidence>
<evidence type="ECO:0000313" key="14">
    <source>
        <dbReference type="Proteomes" id="UP000222564"/>
    </source>
</evidence>
<keyword evidence="8" id="KW-0418">Kinase</keyword>
<dbReference type="InterPro" id="IPR050398">
    <property type="entry name" value="HssS/ArlS-like"/>
</dbReference>
<dbReference type="CDD" id="cd06225">
    <property type="entry name" value="HAMP"/>
    <property type="match status" value="1"/>
</dbReference>